<evidence type="ECO:0000256" key="1">
    <source>
        <dbReference type="ARBA" id="ARBA00001881"/>
    </source>
</evidence>
<organism evidence="10 11">
    <name type="scientific">Bacillus safensis</name>
    <dbReference type="NCBI Taxonomy" id="561879"/>
    <lineage>
        <taxon>Bacteria</taxon>
        <taxon>Bacillati</taxon>
        <taxon>Bacillota</taxon>
        <taxon>Bacilli</taxon>
        <taxon>Bacillales</taxon>
        <taxon>Bacillaceae</taxon>
        <taxon>Bacillus</taxon>
    </lineage>
</organism>
<comment type="subunit">
    <text evidence="4">Homotetramer.</text>
</comment>
<evidence type="ECO:0000256" key="2">
    <source>
        <dbReference type="ARBA" id="ARBA00004948"/>
    </source>
</evidence>
<name>A0A5S9M8Q9_BACIA</name>
<reference evidence="10 11" key="1">
    <citation type="submission" date="2019-12" db="EMBL/GenBank/DDBJ databases">
        <title>Full genome sequence of a Bacillus safensis strain isolated from commercially available natto in Indonesia.</title>
        <authorList>
            <person name="Yoshida M."/>
            <person name="Uomi M."/>
            <person name="Waturangi D."/>
            <person name="Ekaputri J.J."/>
            <person name="Setiamarga D.H.E."/>
        </authorList>
    </citation>
    <scope>NUCLEOTIDE SEQUENCE [LARGE SCALE GENOMIC DNA]</scope>
    <source>
        <strain evidence="10 11">IDN1</strain>
    </source>
</reference>
<protein>
    <recommendedName>
        <fullName evidence="6">Aminopyrimidine aminohydrolase</fullName>
        <ecNumber evidence="5">3.5.99.2</ecNumber>
    </recommendedName>
</protein>
<comment type="pathway">
    <text evidence="2">Cofactor biosynthesis; thiamine diphosphate biosynthesis.</text>
</comment>
<evidence type="ECO:0000256" key="5">
    <source>
        <dbReference type="ARBA" id="ARBA00012684"/>
    </source>
</evidence>
<dbReference type="InterPro" id="IPR016084">
    <property type="entry name" value="Haem_Oase-like_multi-hlx"/>
</dbReference>
<evidence type="ECO:0000313" key="10">
    <source>
        <dbReference type="EMBL" id="BBP88544.1"/>
    </source>
</evidence>
<evidence type="ECO:0000256" key="7">
    <source>
        <dbReference type="ARBA" id="ARBA00022977"/>
    </source>
</evidence>
<gene>
    <name evidence="10" type="ORF">BsIDN1_21620</name>
</gene>
<comment type="similarity">
    <text evidence="3">Belongs to the TenA family.</text>
</comment>
<evidence type="ECO:0000313" key="11">
    <source>
        <dbReference type="Proteomes" id="UP000464658"/>
    </source>
</evidence>
<feature type="domain" description="Thiaminase-2/PQQC" evidence="9">
    <location>
        <begin position="1"/>
        <end position="73"/>
    </location>
</feature>
<evidence type="ECO:0000259" key="9">
    <source>
        <dbReference type="Pfam" id="PF03070"/>
    </source>
</evidence>
<evidence type="ECO:0000256" key="4">
    <source>
        <dbReference type="ARBA" id="ARBA00011881"/>
    </source>
</evidence>
<proteinExistence type="inferred from homology"/>
<keyword evidence="7" id="KW-0784">Thiamine biosynthesis</keyword>
<dbReference type="Proteomes" id="UP000464658">
    <property type="component" value="Chromosome"/>
</dbReference>
<dbReference type="AlphaFoldDB" id="A0A5S9M8Q9"/>
<dbReference type="InterPro" id="IPR004305">
    <property type="entry name" value="Thiaminase-2/PQQC"/>
</dbReference>
<dbReference type="EMBL" id="AP021906">
    <property type="protein sequence ID" value="BBP88544.1"/>
    <property type="molecule type" value="Genomic_DNA"/>
</dbReference>
<dbReference type="Gene3D" id="1.20.910.10">
    <property type="entry name" value="Heme oxygenase-like"/>
    <property type="match status" value="1"/>
</dbReference>
<dbReference type="GO" id="GO:0009228">
    <property type="term" value="P:thiamine biosynthetic process"/>
    <property type="evidence" value="ECO:0007669"/>
    <property type="project" value="UniProtKB-KW"/>
</dbReference>
<dbReference type="GO" id="GO:0050334">
    <property type="term" value="F:thiaminase activity"/>
    <property type="evidence" value="ECO:0007669"/>
    <property type="project" value="UniProtKB-EC"/>
</dbReference>
<comment type="catalytic activity">
    <reaction evidence="8">
        <text>thiamine + H2O = 5-(2-hydroxyethyl)-4-methylthiazole + 4-amino-5-hydroxymethyl-2-methylpyrimidine + H(+)</text>
        <dbReference type="Rhea" id="RHEA:17509"/>
        <dbReference type="ChEBI" id="CHEBI:15377"/>
        <dbReference type="ChEBI" id="CHEBI:15378"/>
        <dbReference type="ChEBI" id="CHEBI:16892"/>
        <dbReference type="ChEBI" id="CHEBI:17957"/>
        <dbReference type="ChEBI" id="CHEBI:18385"/>
        <dbReference type="EC" id="3.5.99.2"/>
    </reaction>
</comment>
<dbReference type="GO" id="GO:0009229">
    <property type="term" value="P:thiamine diphosphate biosynthetic process"/>
    <property type="evidence" value="ECO:0007669"/>
    <property type="project" value="UniProtKB-UniPathway"/>
</dbReference>
<accession>A0A5S9M8Q9</accession>
<dbReference type="EC" id="3.5.99.2" evidence="5"/>
<comment type="catalytic activity">
    <reaction evidence="1">
        <text>4-amino-5-aminomethyl-2-methylpyrimidine + H2O = 4-amino-5-hydroxymethyl-2-methylpyrimidine + NH4(+)</text>
        <dbReference type="Rhea" id="RHEA:31799"/>
        <dbReference type="ChEBI" id="CHEBI:15377"/>
        <dbReference type="ChEBI" id="CHEBI:16892"/>
        <dbReference type="ChEBI" id="CHEBI:28938"/>
        <dbReference type="ChEBI" id="CHEBI:63416"/>
        <dbReference type="EC" id="3.5.99.2"/>
    </reaction>
</comment>
<dbReference type="SUPFAM" id="SSF48613">
    <property type="entry name" value="Heme oxygenase-like"/>
    <property type="match status" value="1"/>
</dbReference>
<evidence type="ECO:0000256" key="6">
    <source>
        <dbReference type="ARBA" id="ARBA00013647"/>
    </source>
</evidence>
<dbReference type="UniPathway" id="UPA00060"/>
<evidence type="ECO:0000256" key="3">
    <source>
        <dbReference type="ARBA" id="ARBA00010264"/>
    </source>
</evidence>
<sequence length="89" mass="10761">MYRSVKSGRFEEILAALLPCYWLYYEVGEKLKQTTPDHPIYQEWILTYGGDWFKELVFEQVNRFDELAEKSTRTCTGKYERKFCDFKLL</sequence>
<evidence type="ECO:0000256" key="8">
    <source>
        <dbReference type="ARBA" id="ARBA00048337"/>
    </source>
</evidence>
<dbReference type="Pfam" id="PF03070">
    <property type="entry name" value="TENA_THI-4"/>
    <property type="match status" value="1"/>
</dbReference>